<protein>
    <recommendedName>
        <fullName evidence="6">Epoxide hydrolase N-terminal domain-containing protein</fullName>
    </recommendedName>
</protein>
<feature type="region of interest" description="Disordered" evidence="4">
    <location>
        <begin position="1"/>
        <end position="221"/>
    </location>
</feature>
<dbReference type="SUPFAM" id="SSF53474">
    <property type="entry name" value="alpha/beta-Hydrolases"/>
    <property type="match status" value="1"/>
</dbReference>
<dbReference type="OrthoDB" id="7130006at2759"/>
<comment type="caution">
    <text evidence="7">The sequence shown here is derived from an EMBL/GenBank/DDBJ whole genome shotgun (WGS) entry which is preliminary data.</text>
</comment>
<dbReference type="InterPro" id="IPR029058">
    <property type="entry name" value="AB_hydrolase_fold"/>
</dbReference>
<gene>
    <name evidence="7" type="ORF">CAUJ_LOCUS6170</name>
</gene>
<dbReference type="PANTHER" id="PTHR21661">
    <property type="entry name" value="EPOXIDE HYDROLASE 1-RELATED"/>
    <property type="match status" value="1"/>
</dbReference>
<comment type="similarity">
    <text evidence="1">Belongs to the peptidase S33 family.</text>
</comment>
<proteinExistence type="inferred from homology"/>
<keyword evidence="8" id="KW-1185">Reference proteome</keyword>
<dbReference type="PANTHER" id="PTHR21661:SF35">
    <property type="entry name" value="EPOXIDE HYDROLASE"/>
    <property type="match status" value="1"/>
</dbReference>
<organism evidence="7 8">
    <name type="scientific">Caenorhabditis auriculariae</name>
    <dbReference type="NCBI Taxonomy" id="2777116"/>
    <lineage>
        <taxon>Eukaryota</taxon>
        <taxon>Metazoa</taxon>
        <taxon>Ecdysozoa</taxon>
        <taxon>Nematoda</taxon>
        <taxon>Chromadorea</taxon>
        <taxon>Rhabditida</taxon>
        <taxon>Rhabditina</taxon>
        <taxon>Rhabditomorpha</taxon>
        <taxon>Rhabditoidea</taxon>
        <taxon>Rhabditidae</taxon>
        <taxon>Peloderinae</taxon>
        <taxon>Caenorhabditis</taxon>
    </lineage>
</organism>
<feature type="transmembrane region" description="Helical" evidence="5">
    <location>
        <begin position="240"/>
        <end position="261"/>
    </location>
</feature>
<evidence type="ECO:0000256" key="5">
    <source>
        <dbReference type="SAM" id="Phobius"/>
    </source>
</evidence>
<evidence type="ECO:0000256" key="1">
    <source>
        <dbReference type="ARBA" id="ARBA00010088"/>
    </source>
</evidence>
<accession>A0A8S1H495</accession>
<dbReference type="AlphaFoldDB" id="A0A8S1H495"/>
<evidence type="ECO:0000256" key="4">
    <source>
        <dbReference type="SAM" id="MobiDB-lite"/>
    </source>
</evidence>
<dbReference type="Gene3D" id="3.40.50.1820">
    <property type="entry name" value="alpha/beta hydrolase"/>
    <property type="match status" value="1"/>
</dbReference>
<evidence type="ECO:0000256" key="2">
    <source>
        <dbReference type="ARBA" id="ARBA00022797"/>
    </source>
</evidence>
<keyword evidence="5" id="KW-1133">Transmembrane helix</keyword>
<keyword evidence="2" id="KW-0058">Aromatic hydrocarbons catabolism</keyword>
<evidence type="ECO:0000313" key="7">
    <source>
        <dbReference type="EMBL" id="CAD6190251.1"/>
    </source>
</evidence>
<dbReference type="GO" id="GO:0097176">
    <property type="term" value="P:epoxide metabolic process"/>
    <property type="evidence" value="ECO:0007669"/>
    <property type="project" value="TreeGrafter"/>
</dbReference>
<evidence type="ECO:0000256" key="3">
    <source>
        <dbReference type="ARBA" id="ARBA00022801"/>
    </source>
</evidence>
<feature type="compositionally biased region" description="Basic and acidic residues" evidence="4">
    <location>
        <begin position="60"/>
        <end position="69"/>
    </location>
</feature>
<dbReference type="InterPro" id="IPR000639">
    <property type="entry name" value="Epox_hydrolase-like"/>
</dbReference>
<dbReference type="Pfam" id="PF06441">
    <property type="entry name" value="EHN"/>
    <property type="match status" value="1"/>
</dbReference>
<keyword evidence="5" id="KW-0812">Transmembrane</keyword>
<feature type="compositionally biased region" description="Basic and acidic residues" evidence="4">
    <location>
        <begin position="13"/>
        <end position="31"/>
    </location>
</feature>
<evidence type="ECO:0000313" key="8">
    <source>
        <dbReference type="Proteomes" id="UP000835052"/>
    </source>
</evidence>
<keyword evidence="3" id="KW-0378">Hydrolase</keyword>
<feature type="compositionally biased region" description="Polar residues" evidence="4">
    <location>
        <begin position="143"/>
        <end position="154"/>
    </location>
</feature>
<dbReference type="GO" id="GO:0004301">
    <property type="term" value="F:epoxide hydrolase activity"/>
    <property type="evidence" value="ECO:0007669"/>
    <property type="project" value="TreeGrafter"/>
</dbReference>
<sequence>MEVANDFGYPDDEVMHSLRDTLSKLKSDRQHVPPPPKPEDLSEVPTKALGPILQKQMSTIREEYHEIQSRRSRANSTGRSPHPKRKESARKPNGPPPVVHKWNGTASQDSIMTNGKEVPFEIPTRRGPASATSSAPTSHPEVQKTSSNNGSVRNGASKHPLPRQYGIDQGRAGVSPRQSAAHQPQRLRDEHNGQMVTLSRASDSDPSSPSDAHLYHHHYQQHSSSSIGARITHAANHTMGLFGTFTLTTILLAVLAAFFVYNSLEPRVPEIPDEYYGSGVQKKDDETVRPFKISVPDDVLEDLKTRLKNARVSHKFLEDSDNFYYGFNSRELLEFRDYWLNKYDWKKYEAILNEFPSFQTEIEGLKVHFIRATPPKTYKTVKPILISHGWPGNVFEFYKFIPILTDPKKHGIDVDFAFEVIAPSIPGYGWSEAPKKTGFSQLACARVFRKLMLRLGFRNFYLQGGDWGSLITRHIAVVYPKNVLGLHLNSMFITPGLDFATFLDVFGSFFPSLVFSSPNLRNHNFFEKHKTLLAETGYMHIQATKPDTVGSALNDSPLGLAAYIIEKFGTWTNSEYRALKDGGLSKKFTRDELLTIVMIYWVNGNIVSSQRFYREYFLDRRNDVLGRIYVKVPTAHASGLEEIYDRTPREISERFVNLTHHGEHQFGHFAAFEQPKILAESVFDFVKDLQ</sequence>
<feature type="compositionally biased region" description="Low complexity" evidence="4">
    <location>
        <begin position="128"/>
        <end position="138"/>
    </location>
</feature>
<feature type="domain" description="Epoxide hydrolase N-terminal" evidence="6">
    <location>
        <begin position="288"/>
        <end position="397"/>
    </location>
</feature>
<dbReference type="EMBL" id="CAJGYM010000014">
    <property type="protein sequence ID" value="CAD6190251.1"/>
    <property type="molecule type" value="Genomic_DNA"/>
</dbReference>
<name>A0A8S1H495_9PELO</name>
<feature type="compositionally biased region" description="Polar residues" evidence="4">
    <location>
        <begin position="104"/>
        <end position="113"/>
    </location>
</feature>
<reference evidence="7" key="1">
    <citation type="submission" date="2020-10" db="EMBL/GenBank/DDBJ databases">
        <authorList>
            <person name="Kikuchi T."/>
        </authorList>
    </citation>
    <scope>NUCLEOTIDE SEQUENCE</scope>
    <source>
        <strain evidence="7">NKZ352</strain>
    </source>
</reference>
<evidence type="ECO:0000259" key="6">
    <source>
        <dbReference type="Pfam" id="PF06441"/>
    </source>
</evidence>
<dbReference type="Proteomes" id="UP000835052">
    <property type="component" value="Unassembled WGS sequence"/>
</dbReference>
<keyword evidence="5" id="KW-0472">Membrane</keyword>
<dbReference type="InterPro" id="IPR010497">
    <property type="entry name" value="Epoxide_hydro_N"/>
</dbReference>
<dbReference type="PRINTS" id="PR00412">
    <property type="entry name" value="EPOXHYDRLASE"/>
</dbReference>